<evidence type="ECO:0000313" key="2">
    <source>
        <dbReference type="EMBL" id="GAA2101440.1"/>
    </source>
</evidence>
<keyword evidence="1" id="KW-0472">Membrane</keyword>
<evidence type="ECO:0008006" key="4">
    <source>
        <dbReference type="Google" id="ProtNLM"/>
    </source>
</evidence>
<dbReference type="EMBL" id="BAAAPZ010000011">
    <property type="protein sequence ID" value="GAA2101440.1"/>
    <property type="molecule type" value="Genomic_DNA"/>
</dbReference>
<reference evidence="2 3" key="1">
    <citation type="journal article" date="2019" name="Int. J. Syst. Evol. Microbiol.">
        <title>The Global Catalogue of Microorganisms (GCM) 10K type strain sequencing project: providing services to taxonomists for standard genome sequencing and annotation.</title>
        <authorList>
            <consortium name="The Broad Institute Genomics Platform"/>
            <consortium name="The Broad Institute Genome Sequencing Center for Infectious Disease"/>
            <person name="Wu L."/>
            <person name="Ma J."/>
        </authorList>
    </citation>
    <scope>NUCLEOTIDE SEQUENCE [LARGE SCALE GENOMIC DNA]</scope>
    <source>
        <strain evidence="2 3">JCM 15900</strain>
    </source>
</reference>
<name>A0ABN2WYF2_9MICO</name>
<gene>
    <name evidence="2" type="ORF">GCM10009823_24200</name>
</gene>
<keyword evidence="3" id="KW-1185">Reference proteome</keyword>
<proteinExistence type="predicted"/>
<comment type="caution">
    <text evidence="2">The sequence shown here is derived from an EMBL/GenBank/DDBJ whole genome shotgun (WGS) entry which is preliminary data.</text>
</comment>
<dbReference type="RefSeq" id="WP_291795158.1">
    <property type="nucleotide sequence ID" value="NZ_BAAAPZ010000011.1"/>
</dbReference>
<protein>
    <recommendedName>
        <fullName evidence="4">DUF4129 domain-containing protein</fullName>
    </recommendedName>
</protein>
<feature type="transmembrane region" description="Helical" evidence="1">
    <location>
        <begin position="14"/>
        <end position="32"/>
    </location>
</feature>
<accession>A0ABN2WYF2</accession>
<dbReference type="NCBIfam" id="TIGR03142">
    <property type="entry name" value="cytochro_ccmI"/>
    <property type="match status" value="1"/>
</dbReference>
<sequence length="147" mass="16162">MSAELMPPLGASDFWLAGAVFLVLVAVLLLFLPLMRRLRAARAAVGPVPEHVRTTYAARLDEVEARAAAGELTGRTAAQELSALLREFAGAAWGLRTEHMTVREMRERGVGPLADAIAHLYDAEFAREEPAGIDRELRLSREVITQW</sequence>
<dbReference type="InterPro" id="IPR017560">
    <property type="entry name" value="Cyt_c_biogenesis_CcmI"/>
</dbReference>
<keyword evidence="1" id="KW-1133">Transmembrane helix</keyword>
<evidence type="ECO:0000313" key="3">
    <source>
        <dbReference type="Proteomes" id="UP001500984"/>
    </source>
</evidence>
<keyword evidence="1" id="KW-0812">Transmembrane</keyword>
<evidence type="ECO:0000256" key="1">
    <source>
        <dbReference type="SAM" id="Phobius"/>
    </source>
</evidence>
<dbReference type="Proteomes" id="UP001500984">
    <property type="component" value="Unassembled WGS sequence"/>
</dbReference>
<organism evidence="2 3">
    <name type="scientific">Brevibacterium salitolerans</name>
    <dbReference type="NCBI Taxonomy" id="1403566"/>
    <lineage>
        <taxon>Bacteria</taxon>
        <taxon>Bacillati</taxon>
        <taxon>Actinomycetota</taxon>
        <taxon>Actinomycetes</taxon>
        <taxon>Micrococcales</taxon>
        <taxon>Brevibacteriaceae</taxon>
        <taxon>Brevibacterium</taxon>
    </lineage>
</organism>